<name>A0A3M6VPS4_9STRA</name>
<dbReference type="EC" id="5.1.3.15" evidence="3 5"/>
<sequence length="305" mass="34188">MAASAHAESGKTVKLAHPYGSTAEISLFGAHVLSFRASMDRNLDMLFPSKKSFMDMKQPIRGGIPIIFPNFGNREGFPNQGFASTTDWTLVSSKNSTEEKIPSMATFTMESSDATRAIWPVDFKLEYVVELYANELTTALYVTNTFTEQIKFQALLHNYLWVDDVRNKGAVVSGLEGVNYFDQVAQVNKTESRKYIDFAAETDNVYRNAPDMVQVLIDGTNTVQRSVSVRKEGSISSTDSQEVLKTETDFVVWNPWVNRAEAMQDFNNEEYINMVAVEPGRVSEMQPLLAGKTYTLKQSIAVFTM</sequence>
<dbReference type="VEuPathDB" id="FungiDB:DD237_008546"/>
<dbReference type="PANTHER" id="PTHR11122:SF13">
    <property type="entry name" value="GLUCOSE-6-PHOSPHATE 1-EPIMERASE"/>
    <property type="match status" value="1"/>
</dbReference>
<dbReference type="EMBL" id="QLLG01000117">
    <property type="protein sequence ID" value="RMX68123.1"/>
    <property type="molecule type" value="Genomic_DNA"/>
</dbReference>
<dbReference type="Gene3D" id="2.70.98.10">
    <property type="match status" value="1"/>
</dbReference>
<gene>
    <name evidence="7" type="ORF">DD238_007950</name>
</gene>
<organism evidence="7 8">
    <name type="scientific">Peronospora effusa</name>
    <dbReference type="NCBI Taxonomy" id="542832"/>
    <lineage>
        <taxon>Eukaryota</taxon>
        <taxon>Sar</taxon>
        <taxon>Stramenopiles</taxon>
        <taxon>Oomycota</taxon>
        <taxon>Peronosporomycetes</taxon>
        <taxon>Peronosporales</taxon>
        <taxon>Peronosporaceae</taxon>
        <taxon>Peronospora</taxon>
    </lineage>
</organism>
<feature type="active site" evidence="6">
    <location>
        <position position="157"/>
    </location>
</feature>
<evidence type="ECO:0000256" key="5">
    <source>
        <dbReference type="PIRNR" id="PIRNR016020"/>
    </source>
</evidence>
<dbReference type="SUPFAM" id="SSF74650">
    <property type="entry name" value="Galactose mutarotase-like"/>
    <property type="match status" value="1"/>
</dbReference>
<dbReference type="InterPro" id="IPR025532">
    <property type="entry name" value="G6P_1-epimerase"/>
</dbReference>
<dbReference type="STRING" id="542832.A0A3M6VPS4"/>
<dbReference type="CDD" id="cd09020">
    <property type="entry name" value="D-hex-6-P-epi_like"/>
    <property type="match status" value="1"/>
</dbReference>
<dbReference type="PANTHER" id="PTHR11122">
    <property type="entry name" value="APOSPORY-ASSOCIATED PROTEIN C-RELATED"/>
    <property type="match status" value="1"/>
</dbReference>
<reference evidence="7 8" key="1">
    <citation type="submission" date="2018-06" db="EMBL/GenBank/DDBJ databases">
        <title>Comparative genomics of downy mildews reveals potential adaptations to biotrophy.</title>
        <authorList>
            <person name="Fletcher K."/>
            <person name="Klosterman S.J."/>
            <person name="Derevnina L."/>
            <person name="Martin F."/>
            <person name="Koike S."/>
            <person name="Reyes Chin-Wo S."/>
            <person name="Mou B."/>
            <person name="Michelmore R."/>
        </authorList>
    </citation>
    <scope>NUCLEOTIDE SEQUENCE [LARGE SCALE GENOMIC DNA]</scope>
    <source>
        <strain evidence="7 8">R14</strain>
    </source>
</reference>
<dbReference type="GO" id="GO:0030246">
    <property type="term" value="F:carbohydrate binding"/>
    <property type="evidence" value="ECO:0007669"/>
    <property type="project" value="UniProtKB-UniRule"/>
</dbReference>
<evidence type="ECO:0000313" key="7">
    <source>
        <dbReference type="EMBL" id="RMX68123.1"/>
    </source>
</evidence>
<dbReference type="InterPro" id="IPR011013">
    <property type="entry name" value="Gal_mutarotase_sf_dom"/>
</dbReference>
<feature type="active site" evidence="6">
    <location>
        <position position="278"/>
    </location>
</feature>
<keyword evidence="4 5" id="KW-0413">Isomerase</keyword>
<dbReference type="Pfam" id="PF01263">
    <property type="entry name" value="Aldose_epim"/>
    <property type="match status" value="1"/>
</dbReference>
<evidence type="ECO:0000256" key="4">
    <source>
        <dbReference type="ARBA" id="ARBA00023235"/>
    </source>
</evidence>
<keyword evidence="8" id="KW-1185">Reference proteome</keyword>
<evidence type="ECO:0000313" key="8">
    <source>
        <dbReference type="Proteomes" id="UP000282087"/>
    </source>
</evidence>
<accession>A0A3M6VPS4</accession>
<evidence type="ECO:0000256" key="2">
    <source>
        <dbReference type="ARBA" id="ARBA00005866"/>
    </source>
</evidence>
<proteinExistence type="inferred from homology"/>
<comment type="similarity">
    <text evidence="2 5">Belongs to the glucose-6-phosphate 1-epimerase family.</text>
</comment>
<dbReference type="PIRSF" id="PIRSF016020">
    <property type="entry name" value="PHexose_mutarotase"/>
    <property type="match status" value="1"/>
</dbReference>
<dbReference type="GO" id="GO:0047938">
    <property type="term" value="F:glucose-6-phosphate 1-epimerase activity"/>
    <property type="evidence" value="ECO:0007669"/>
    <property type="project" value="UniProtKB-UniRule"/>
</dbReference>
<comment type="catalytic activity">
    <reaction evidence="1">
        <text>alpha-D-glucose 6-phosphate = beta-D-glucose 6-phosphate</text>
        <dbReference type="Rhea" id="RHEA:16249"/>
        <dbReference type="ChEBI" id="CHEBI:58225"/>
        <dbReference type="ChEBI" id="CHEBI:58247"/>
        <dbReference type="EC" id="5.1.3.15"/>
    </reaction>
</comment>
<comment type="caution">
    <text evidence="7">The sequence shown here is derived from an EMBL/GenBank/DDBJ whole genome shotgun (WGS) entry which is preliminary data.</text>
</comment>
<evidence type="ECO:0000256" key="3">
    <source>
        <dbReference type="ARBA" id="ARBA00012083"/>
    </source>
</evidence>
<dbReference type="GO" id="GO:0005975">
    <property type="term" value="P:carbohydrate metabolic process"/>
    <property type="evidence" value="ECO:0007669"/>
    <property type="project" value="InterPro"/>
</dbReference>
<protein>
    <recommendedName>
        <fullName evidence="3 5">glucose-6-phosphate 1-epimerase</fullName>
        <ecNumber evidence="3 5">5.1.3.15</ecNumber>
    </recommendedName>
</protein>
<dbReference type="InterPro" id="IPR014718">
    <property type="entry name" value="GH-type_carb-bd"/>
</dbReference>
<dbReference type="GO" id="GO:0005737">
    <property type="term" value="C:cytoplasm"/>
    <property type="evidence" value="ECO:0007669"/>
    <property type="project" value="TreeGrafter"/>
</dbReference>
<dbReference type="AlphaFoldDB" id="A0A3M6VPS4"/>
<dbReference type="Proteomes" id="UP000282087">
    <property type="component" value="Unassembled WGS sequence"/>
</dbReference>
<evidence type="ECO:0000256" key="6">
    <source>
        <dbReference type="PIRSR" id="PIRSR016020-1"/>
    </source>
</evidence>
<evidence type="ECO:0000256" key="1">
    <source>
        <dbReference type="ARBA" id="ARBA00001096"/>
    </source>
</evidence>
<dbReference type="InterPro" id="IPR008183">
    <property type="entry name" value="Aldose_1/G6P_1-epimerase"/>
</dbReference>